<dbReference type="RefSeq" id="WP_109743676.1">
    <property type="nucleotide sequence ID" value="NZ_QGGO01000015.1"/>
</dbReference>
<dbReference type="PROSITE" id="PS51352">
    <property type="entry name" value="THIOREDOXIN_2"/>
    <property type="match status" value="1"/>
</dbReference>
<dbReference type="PROSITE" id="PS00194">
    <property type="entry name" value="THIOREDOXIN_1"/>
    <property type="match status" value="1"/>
</dbReference>
<reference evidence="5 6" key="1">
    <citation type="submission" date="2018-05" db="EMBL/GenBank/DDBJ databases">
        <title>Genomic Encyclopedia of Archaeal and Bacterial Type Strains, Phase II (KMG-II): from individual species to whole genera.</title>
        <authorList>
            <person name="Goeker M."/>
        </authorList>
    </citation>
    <scope>NUCLEOTIDE SEQUENCE [LARGE SCALE GENOMIC DNA]</scope>
    <source>
        <strain evidence="5 6">DSM 22214</strain>
    </source>
</reference>
<organism evidence="5 6">
    <name type="scientific">Arcicella aurantiaca</name>
    <dbReference type="NCBI Taxonomy" id="591202"/>
    <lineage>
        <taxon>Bacteria</taxon>
        <taxon>Pseudomonadati</taxon>
        <taxon>Bacteroidota</taxon>
        <taxon>Cytophagia</taxon>
        <taxon>Cytophagales</taxon>
        <taxon>Flectobacillaceae</taxon>
        <taxon>Arcicella</taxon>
    </lineage>
</organism>
<protein>
    <submittedName>
        <fullName evidence="5">Thioredoxin-like protein</fullName>
    </submittedName>
</protein>
<dbReference type="PANTHER" id="PTHR15337">
    <property type="entry name" value="ANTERIOR GRADIENT PROTEIN-RELATED"/>
    <property type="match status" value="1"/>
</dbReference>
<dbReference type="Gene3D" id="3.40.30.10">
    <property type="entry name" value="Glutaredoxin"/>
    <property type="match status" value="1"/>
</dbReference>
<dbReference type="AlphaFoldDB" id="A0A316E1E6"/>
<feature type="domain" description="Thioredoxin" evidence="4">
    <location>
        <begin position="6"/>
        <end position="141"/>
    </location>
</feature>
<dbReference type="InterPro" id="IPR051099">
    <property type="entry name" value="AGR/TXD"/>
</dbReference>
<dbReference type="InterPro" id="IPR036249">
    <property type="entry name" value="Thioredoxin-like_sf"/>
</dbReference>
<keyword evidence="6" id="KW-1185">Reference proteome</keyword>
<feature type="signal peptide" evidence="3">
    <location>
        <begin position="1"/>
        <end position="19"/>
    </location>
</feature>
<name>A0A316E1E6_9BACT</name>
<sequence length="343" mass="39355">MLKNITLFIAILLTQTLQAQIKGVSFVKTGLKSAFEIAKKQNKPVFIEIYANGCPHCENFKKTFDSNPKVAAYYNQRFVSYQVEVNSPEGRALRQKHNIYVVATPTMTFWDKDENLLHIQPAGDEQNNEAYLKTMADRAVDPTKNTASYKGYFEQGVQEDNFLIEYGYMCRMICDTTHNIAAMNAYAIKQEAAGFSNPSNFLVLQKVVIDDENPLFKHVVNNLESYYAKYGKKDVVSTVENIVMYSLYCSRASNYSLEKLATMKENLRKIGVDKQSIAGRFLLIETRALFKANQPEKAIDLIDEFYKAVKNIDKKDAEFIEKYVRGYVQDNTQLSKINWIFKK</sequence>
<dbReference type="OrthoDB" id="922811at2"/>
<evidence type="ECO:0000259" key="4">
    <source>
        <dbReference type="PROSITE" id="PS51352"/>
    </source>
</evidence>
<comment type="caution">
    <text evidence="5">The sequence shown here is derived from an EMBL/GenBank/DDBJ whole genome shotgun (WGS) entry which is preliminary data.</text>
</comment>
<evidence type="ECO:0000256" key="3">
    <source>
        <dbReference type="SAM" id="SignalP"/>
    </source>
</evidence>
<dbReference type="Proteomes" id="UP000245489">
    <property type="component" value="Unassembled WGS sequence"/>
</dbReference>
<gene>
    <name evidence="5" type="ORF">LV89_02960</name>
</gene>
<keyword evidence="1 3" id="KW-0732">Signal</keyword>
<keyword evidence="2" id="KW-0676">Redox-active center</keyword>
<dbReference type="InterPro" id="IPR013766">
    <property type="entry name" value="Thioredoxin_domain"/>
</dbReference>
<dbReference type="InterPro" id="IPR017937">
    <property type="entry name" value="Thioredoxin_CS"/>
</dbReference>
<evidence type="ECO:0000256" key="1">
    <source>
        <dbReference type="ARBA" id="ARBA00022729"/>
    </source>
</evidence>
<accession>A0A316E1E6</accession>
<feature type="chain" id="PRO_5016388123" evidence="3">
    <location>
        <begin position="20"/>
        <end position="343"/>
    </location>
</feature>
<proteinExistence type="predicted"/>
<evidence type="ECO:0000313" key="5">
    <source>
        <dbReference type="EMBL" id="PWK24447.1"/>
    </source>
</evidence>
<evidence type="ECO:0000313" key="6">
    <source>
        <dbReference type="Proteomes" id="UP000245489"/>
    </source>
</evidence>
<dbReference type="PANTHER" id="PTHR15337:SF11">
    <property type="entry name" value="THIOREDOXIN DOMAIN-CONTAINING PROTEIN"/>
    <property type="match status" value="1"/>
</dbReference>
<evidence type="ECO:0000256" key="2">
    <source>
        <dbReference type="ARBA" id="ARBA00023284"/>
    </source>
</evidence>
<dbReference type="SUPFAM" id="SSF52833">
    <property type="entry name" value="Thioredoxin-like"/>
    <property type="match status" value="1"/>
</dbReference>
<dbReference type="Pfam" id="PF13899">
    <property type="entry name" value="Thioredoxin_7"/>
    <property type="match status" value="1"/>
</dbReference>
<dbReference type="EMBL" id="QGGO01000015">
    <property type="protein sequence ID" value="PWK24447.1"/>
    <property type="molecule type" value="Genomic_DNA"/>
</dbReference>